<sequence length="310" mass="37938">MFPLIVDYIREETHKHNQNNITRTKAYQNFYKEIPEVKWALLASMVSRNAGYNMCDLQSHTYRGLLPEHERKSLYLTFENINWYIFQDAYPQLLIYKLSKENKTPLFFLLKYFHVSKFMEDIWYDFYQKQSLDKLMYAQIVNEQNIIEKPIMTHYPYEEKVFHKMTFMSQDLLHLNAVLLPTRRGRVYGTFISRFRNLNHRISIGKKIANLLFYPYLYPLIKDFAVNTEVTGSRYEYEQYMDQQHFSNLPLEKVYHYTVHHLDYNQVDWSTQKRIKKKWFKDEAMKNPDQLDRSFYQKRNKIRMVERVKN</sequence>
<reference evidence="1 2" key="1">
    <citation type="submission" date="2017-06" db="EMBL/GenBank/DDBJ databases">
        <title>the draft geome sequence of Illustriluteabacillus marina B3227.</title>
        <authorList>
            <person name="He R.-H."/>
            <person name="Du Z.-J."/>
        </authorList>
    </citation>
    <scope>NUCLEOTIDE SEQUENCE [LARGE SCALE GENOMIC DNA]</scope>
    <source>
        <strain evidence="1 2">B3227</strain>
    </source>
</reference>
<comment type="caution">
    <text evidence="1">The sequence shown here is derived from an EMBL/GenBank/DDBJ whole genome shotgun (WGS) entry which is preliminary data.</text>
</comment>
<organism evidence="1 2">
    <name type="scientific">Halalkalibacillus sediminis</name>
    <dbReference type="NCBI Taxonomy" id="2018042"/>
    <lineage>
        <taxon>Bacteria</taxon>
        <taxon>Bacillati</taxon>
        <taxon>Bacillota</taxon>
        <taxon>Bacilli</taxon>
        <taxon>Bacillales</taxon>
        <taxon>Bacillaceae</taxon>
        <taxon>Halalkalibacillus</taxon>
    </lineage>
</organism>
<evidence type="ECO:0000313" key="2">
    <source>
        <dbReference type="Proteomes" id="UP000243524"/>
    </source>
</evidence>
<dbReference type="Pfam" id="PF10720">
    <property type="entry name" value="DUF2515"/>
    <property type="match status" value="1"/>
</dbReference>
<dbReference type="RefSeq" id="WP_101330561.1">
    <property type="nucleotide sequence ID" value="NZ_PJNH01000001.1"/>
</dbReference>
<dbReference type="OrthoDB" id="2690514at2"/>
<proteinExistence type="predicted"/>
<dbReference type="Proteomes" id="UP000243524">
    <property type="component" value="Unassembled WGS sequence"/>
</dbReference>
<keyword evidence="2" id="KW-1185">Reference proteome</keyword>
<name>A0A2I0QWU1_9BACI</name>
<gene>
    <name evidence="1" type="ORF">CEY16_03430</name>
</gene>
<evidence type="ECO:0000313" key="1">
    <source>
        <dbReference type="EMBL" id="PKR78817.1"/>
    </source>
</evidence>
<dbReference type="AlphaFoldDB" id="A0A2I0QWU1"/>
<accession>A0A2I0QWU1</accession>
<dbReference type="InterPro" id="IPR019658">
    <property type="entry name" value="DUF2515"/>
</dbReference>
<dbReference type="EMBL" id="PJNH01000001">
    <property type="protein sequence ID" value="PKR78817.1"/>
    <property type="molecule type" value="Genomic_DNA"/>
</dbReference>
<protein>
    <submittedName>
        <fullName evidence="1">DUF2515 domain-containing protein</fullName>
    </submittedName>
</protein>